<keyword evidence="6" id="KW-0378">Hydrolase</keyword>
<dbReference type="GO" id="GO:0005886">
    <property type="term" value="C:plasma membrane"/>
    <property type="evidence" value="ECO:0007669"/>
    <property type="project" value="UniProtKB-SubCell"/>
</dbReference>
<keyword evidence="12" id="KW-0624">Polysaccharide degradation</keyword>
<evidence type="ECO:0000256" key="2">
    <source>
        <dbReference type="ARBA" id="ARBA00004401"/>
    </source>
</evidence>
<name>A0A2P5HZ89_DIAHE</name>
<evidence type="ECO:0000256" key="1">
    <source>
        <dbReference type="ARBA" id="ARBA00000382"/>
    </source>
</evidence>
<comment type="caution">
    <text evidence="18">The sequence shown here is derived from an EMBL/GenBank/DDBJ whole genome shotgun (WGS) entry which is preliminary data.</text>
</comment>
<dbReference type="InParanoid" id="A0A2P5HZ89"/>
<protein>
    <recommendedName>
        <fullName evidence="4">glucan endo-1,3-beta-D-glucosidase</fullName>
        <ecNumber evidence="4">3.2.1.39</ecNumber>
    </recommendedName>
    <alternativeName>
        <fullName evidence="15">Endo-1,3-beta-glucanase btgC</fullName>
    </alternativeName>
    <alternativeName>
        <fullName evidence="14">Laminarinase btgC</fullName>
    </alternativeName>
</protein>
<comment type="similarity">
    <text evidence="3">Belongs to the glycosyl hydrolase 17 family.</text>
</comment>
<dbReference type="Proteomes" id="UP000094444">
    <property type="component" value="Unassembled WGS sequence"/>
</dbReference>
<dbReference type="GO" id="GO:0009986">
    <property type="term" value="C:cell surface"/>
    <property type="evidence" value="ECO:0007669"/>
    <property type="project" value="TreeGrafter"/>
</dbReference>
<dbReference type="OrthoDB" id="68336at2759"/>
<dbReference type="GO" id="GO:0042973">
    <property type="term" value="F:glucan endo-1,3-beta-D-glucosidase activity"/>
    <property type="evidence" value="ECO:0007669"/>
    <property type="project" value="UniProtKB-EC"/>
</dbReference>
<dbReference type="AlphaFoldDB" id="A0A2P5HZ89"/>
<dbReference type="InterPro" id="IPR050732">
    <property type="entry name" value="Beta-glucan_modifiers"/>
</dbReference>
<dbReference type="SUPFAM" id="SSF51445">
    <property type="entry name" value="(Trans)glycosidases"/>
    <property type="match status" value="1"/>
</dbReference>
<evidence type="ECO:0000256" key="3">
    <source>
        <dbReference type="ARBA" id="ARBA00008773"/>
    </source>
</evidence>
<dbReference type="GO" id="GO:0000272">
    <property type="term" value="P:polysaccharide catabolic process"/>
    <property type="evidence" value="ECO:0007669"/>
    <property type="project" value="UniProtKB-KW"/>
</dbReference>
<feature type="region of interest" description="Disordered" evidence="16">
    <location>
        <begin position="175"/>
        <end position="231"/>
    </location>
</feature>
<keyword evidence="11" id="KW-0961">Cell wall biogenesis/degradation</keyword>
<evidence type="ECO:0000256" key="11">
    <source>
        <dbReference type="ARBA" id="ARBA00023316"/>
    </source>
</evidence>
<keyword evidence="5" id="KW-1003">Cell membrane</keyword>
<proteinExistence type="inferred from homology"/>
<evidence type="ECO:0000256" key="12">
    <source>
        <dbReference type="ARBA" id="ARBA00023326"/>
    </source>
</evidence>
<comment type="catalytic activity">
    <reaction evidence="1">
        <text>Hydrolysis of (1-&gt;3)-beta-D-glucosidic linkages in (1-&gt;3)-beta-D-glucans.</text>
        <dbReference type="EC" id="3.2.1.39"/>
    </reaction>
</comment>
<evidence type="ECO:0000256" key="5">
    <source>
        <dbReference type="ARBA" id="ARBA00022475"/>
    </source>
</evidence>
<comment type="function">
    <text evidence="13">Glucanases play a role in cell expansion during growth, in cell-cell fusion during mating, and in spore release during sporulation. This enzyme may be involved in beta-glucan degradation. Active on laminarin and lichenan.</text>
</comment>
<evidence type="ECO:0000256" key="14">
    <source>
        <dbReference type="ARBA" id="ARBA00042373"/>
    </source>
</evidence>
<evidence type="ECO:0000256" key="15">
    <source>
        <dbReference type="ARBA" id="ARBA00043078"/>
    </source>
</evidence>
<evidence type="ECO:0000256" key="17">
    <source>
        <dbReference type="SAM" id="Phobius"/>
    </source>
</evidence>
<keyword evidence="10" id="KW-0119">Carbohydrate metabolism</keyword>
<evidence type="ECO:0000256" key="10">
    <source>
        <dbReference type="ARBA" id="ARBA00023277"/>
    </source>
</evidence>
<keyword evidence="9" id="KW-0325">Glycoprotein</keyword>
<keyword evidence="17" id="KW-0812">Transmembrane</keyword>
<evidence type="ECO:0000256" key="8">
    <source>
        <dbReference type="ARBA" id="ARBA00023136"/>
    </source>
</evidence>
<evidence type="ECO:0000256" key="6">
    <source>
        <dbReference type="ARBA" id="ARBA00022801"/>
    </source>
</evidence>
<evidence type="ECO:0000256" key="13">
    <source>
        <dbReference type="ARBA" id="ARBA00037649"/>
    </source>
</evidence>
<feature type="region of interest" description="Disordered" evidence="16">
    <location>
        <begin position="1"/>
        <end position="98"/>
    </location>
</feature>
<dbReference type="InterPro" id="IPR017853">
    <property type="entry name" value="GH"/>
</dbReference>
<evidence type="ECO:0000313" key="19">
    <source>
        <dbReference type="Proteomes" id="UP000094444"/>
    </source>
</evidence>
<reference evidence="18" key="1">
    <citation type="submission" date="2017-09" db="EMBL/GenBank/DDBJ databases">
        <title>Polyketide synthases of a Diaporthe helianthi virulent isolate.</title>
        <authorList>
            <person name="Baroncelli R."/>
        </authorList>
    </citation>
    <scope>NUCLEOTIDE SEQUENCE [LARGE SCALE GENOMIC DNA]</scope>
    <source>
        <strain evidence="18">7/96</strain>
    </source>
</reference>
<dbReference type="Gene3D" id="3.20.20.80">
    <property type="entry name" value="Glycosidases"/>
    <property type="match status" value="1"/>
</dbReference>
<evidence type="ECO:0000256" key="7">
    <source>
        <dbReference type="ARBA" id="ARBA00022968"/>
    </source>
</evidence>
<accession>A0A2P5HZ89</accession>
<evidence type="ECO:0000313" key="18">
    <source>
        <dbReference type="EMBL" id="POS75562.1"/>
    </source>
</evidence>
<organism evidence="18 19">
    <name type="scientific">Diaporthe helianthi</name>
    <dbReference type="NCBI Taxonomy" id="158607"/>
    <lineage>
        <taxon>Eukaryota</taxon>
        <taxon>Fungi</taxon>
        <taxon>Dikarya</taxon>
        <taxon>Ascomycota</taxon>
        <taxon>Pezizomycotina</taxon>
        <taxon>Sordariomycetes</taxon>
        <taxon>Sordariomycetidae</taxon>
        <taxon>Diaporthales</taxon>
        <taxon>Diaporthaceae</taxon>
        <taxon>Diaporthe</taxon>
    </lineage>
</organism>
<dbReference type="EMBL" id="MAVT02000472">
    <property type="protein sequence ID" value="POS75562.1"/>
    <property type="molecule type" value="Genomic_DNA"/>
</dbReference>
<evidence type="ECO:0000256" key="4">
    <source>
        <dbReference type="ARBA" id="ARBA00012780"/>
    </source>
</evidence>
<feature type="transmembrane region" description="Helical" evidence="17">
    <location>
        <begin position="398"/>
        <end position="420"/>
    </location>
</feature>
<dbReference type="GO" id="GO:0009277">
    <property type="term" value="C:fungal-type cell wall"/>
    <property type="evidence" value="ECO:0007669"/>
    <property type="project" value="TreeGrafter"/>
</dbReference>
<dbReference type="EC" id="3.2.1.39" evidence="4"/>
<keyword evidence="19" id="KW-1185">Reference proteome</keyword>
<comment type="subcellular location">
    <subcellularLocation>
        <location evidence="2">Cell membrane</location>
        <topology evidence="2">Single-pass type II membrane protein</topology>
    </subcellularLocation>
</comment>
<dbReference type="PANTHER" id="PTHR16631">
    <property type="entry name" value="GLUCAN 1,3-BETA-GLUCOSIDASE"/>
    <property type="match status" value="1"/>
</dbReference>
<sequence length="764" mass="81933">MPRYSFESEGDEREAFNAGSSTVHPPLHEQHTQPTMSQYPPAAGSRHYEQPLYDDSPSRQTMPGAHPDSAFSQMRANRRSSREGLPPPPNSSRTPYMAAGAAAGFGAGASAAFVSPQSYSPSPVPPQTQDHWRPDPDYYAPPQSHITPGADNFSEAAAGGVAGIAYGVAEQNPRESGLDAMRGPNYPQQTYQAQDPYGYGRGSNDDGFQDPQASLRPGPAAYTGDAGDRTSHSSLQGLNAAAVPMAQSSPGYRSRSPAFAPGPYRDDPYQGYSVHSRANLGTVDPNEILDDGDDGLEYNQRGARHSMLSLGHSSGKASHNGAGAAAAGGAAAGAGVMGAISGLVGKNGASRDGSGQYDAVNGNTGYQGAGGSTYDLGTGAEKSAWLEKQKTSSKKLRWLIIAAVLLVVAAGIALGVYFGIFRNRGSSGAAAGQSAADDSADNGDLDINSAEIKKLMNNANLHKVFPGIDYTPLNTQYPDCMHNPPSQNNVTRDVAVLSQLTNTIRLYGTDCNQTQMLIHAVNQLELKDTVKIWLGVWQDGNTTTNERQLSQMWDILDEYGETPFKGLIVANEILFREQMTASELGSLLSEVRTNLTSRQLSLPVATSDLGDDWTSELAQMSDYIMSNIHPFFAGVNAKDAASWTYSFWSNQNGGFWKSDISKNIIAETGWPSQGGTDCGTTEVTDCPDASVAGIDELNTFMENWVCQALTNGTNYFWFESFDEPWKIQFNSGDQNWEDHWGLMDVNRNLKDGVKIPDCGGKTVD</sequence>
<keyword evidence="17" id="KW-1133">Transmembrane helix</keyword>
<gene>
    <name evidence="18" type="ORF">DHEL01_v206044</name>
</gene>
<evidence type="ECO:0000256" key="16">
    <source>
        <dbReference type="SAM" id="MobiDB-lite"/>
    </source>
</evidence>
<keyword evidence="7" id="KW-0735">Signal-anchor</keyword>
<dbReference type="GO" id="GO:0071555">
    <property type="term" value="P:cell wall organization"/>
    <property type="evidence" value="ECO:0007669"/>
    <property type="project" value="UniProtKB-KW"/>
</dbReference>
<dbReference type="PANTHER" id="PTHR16631:SF17">
    <property type="entry name" value="GLUCAN ENDO-1,3-BETA-GLUCOSIDASE BTGC"/>
    <property type="match status" value="1"/>
</dbReference>
<dbReference type="GO" id="GO:0005576">
    <property type="term" value="C:extracellular region"/>
    <property type="evidence" value="ECO:0007669"/>
    <property type="project" value="TreeGrafter"/>
</dbReference>
<dbReference type="FunFam" id="3.20.20.80:FF:000151">
    <property type="entry name" value="Glucan endo-1,3-beta-glucosidase btgC"/>
    <property type="match status" value="1"/>
</dbReference>
<evidence type="ECO:0000256" key="9">
    <source>
        <dbReference type="ARBA" id="ARBA00023180"/>
    </source>
</evidence>
<feature type="region of interest" description="Disordered" evidence="16">
    <location>
        <begin position="113"/>
        <end position="154"/>
    </location>
</feature>
<keyword evidence="8 17" id="KW-0472">Membrane</keyword>
<dbReference type="STRING" id="158607.A0A2P5HZ89"/>